<sequence length="224" mass="25070">MRPLPILYFSDILCIWAYFSELRLDQARHDFGAQIQVQYRFFQVFGDVPGKMATSWRDKGGYDGFADHVQTIAARFPETPIHPRLWRDSPPASSNPAHVFLKAVQICEQEQSCAPGAFERAIRKVRDAFFVEGRNVARREVLLDIGASLDAPVDPICRLIDDGRAHAALAADDREAAKLGVKGSPTMSLNEGRQTLSGNIGYRIVEANIQELLREPNLDLASWC</sequence>
<feature type="domain" description="DSBA-like thioredoxin" evidence="1">
    <location>
        <begin position="6"/>
        <end position="203"/>
    </location>
</feature>
<name>A0A2S6N3T9_9HYPH</name>
<dbReference type="SUPFAM" id="SSF52833">
    <property type="entry name" value="Thioredoxin-like"/>
    <property type="match status" value="1"/>
</dbReference>
<gene>
    <name evidence="2" type="ORF">CCR94_15720</name>
</gene>
<evidence type="ECO:0000313" key="3">
    <source>
        <dbReference type="Proteomes" id="UP000239089"/>
    </source>
</evidence>
<comment type="caution">
    <text evidence="2">The sequence shown here is derived from an EMBL/GenBank/DDBJ whole genome shotgun (WGS) entry which is preliminary data.</text>
</comment>
<dbReference type="OrthoDB" id="9799122at2"/>
<evidence type="ECO:0000259" key="1">
    <source>
        <dbReference type="Pfam" id="PF01323"/>
    </source>
</evidence>
<proteinExistence type="predicted"/>
<dbReference type="AlphaFoldDB" id="A0A2S6N3T9"/>
<dbReference type="Pfam" id="PF01323">
    <property type="entry name" value="DSBA"/>
    <property type="match status" value="1"/>
</dbReference>
<dbReference type="InterPro" id="IPR001853">
    <property type="entry name" value="DSBA-like_thioredoxin_dom"/>
</dbReference>
<accession>A0A2S6N3T9</accession>
<protein>
    <recommendedName>
        <fullName evidence="1">DSBA-like thioredoxin domain-containing protein</fullName>
    </recommendedName>
</protein>
<evidence type="ECO:0000313" key="2">
    <source>
        <dbReference type="EMBL" id="PPQ29291.1"/>
    </source>
</evidence>
<reference evidence="2 3" key="1">
    <citation type="journal article" date="2018" name="Arch. Microbiol.">
        <title>New insights into the metabolic potential of the phototrophic purple bacterium Rhodopila globiformis DSM 161(T) from its draft genome sequence and evidence for a vanadium-dependent nitrogenase.</title>
        <authorList>
            <person name="Imhoff J.F."/>
            <person name="Rahn T."/>
            <person name="Kunzel S."/>
            <person name="Neulinger S.C."/>
        </authorList>
    </citation>
    <scope>NUCLEOTIDE SEQUENCE [LARGE SCALE GENOMIC DNA]</scope>
    <source>
        <strain evidence="2 3">DSM 16996</strain>
    </source>
</reference>
<dbReference type="RefSeq" id="WP_104508839.1">
    <property type="nucleotide sequence ID" value="NZ_JACIGC010000010.1"/>
</dbReference>
<dbReference type="Proteomes" id="UP000239089">
    <property type="component" value="Unassembled WGS sequence"/>
</dbReference>
<dbReference type="GO" id="GO:0016491">
    <property type="term" value="F:oxidoreductase activity"/>
    <property type="evidence" value="ECO:0007669"/>
    <property type="project" value="InterPro"/>
</dbReference>
<dbReference type="Gene3D" id="3.40.30.10">
    <property type="entry name" value="Glutaredoxin"/>
    <property type="match status" value="1"/>
</dbReference>
<keyword evidence="3" id="KW-1185">Reference proteome</keyword>
<dbReference type="EMBL" id="NHSJ01000096">
    <property type="protein sequence ID" value="PPQ29291.1"/>
    <property type="molecule type" value="Genomic_DNA"/>
</dbReference>
<dbReference type="InterPro" id="IPR036249">
    <property type="entry name" value="Thioredoxin-like_sf"/>
</dbReference>
<organism evidence="2 3">
    <name type="scientific">Rhodoblastus sphagnicola</name>
    <dbReference type="NCBI Taxonomy" id="333368"/>
    <lineage>
        <taxon>Bacteria</taxon>
        <taxon>Pseudomonadati</taxon>
        <taxon>Pseudomonadota</taxon>
        <taxon>Alphaproteobacteria</taxon>
        <taxon>Hyphomicrobiales</taxon>
        <taxon>Rhodoblastaceae</taxon>
        <taxon>Rhodoblastus</taxon>
    </lineage>
</organism>